<protein>
    <submittedName>
        <fullName evidence="1">Uncharacterized protein</fullName>
    </submittedName>
</protein>
<organism evidence="1 2">
    <name type="scientific">Sphingobacterium phlebotomi</name>
    <dbReference type="NCBI Taxonomy" id="2605433"/>
    <lineage>
        <taxon>Bacteria</taxon>
        <taxon>Pseudomonadati</taxon>
        <taxon>Bacteroidota</taxon>
        <taxon>Sphingobacteriia</taxon>
        <taxon>Sphingobacteriales</taxon>
        <taxon>Sphingobacteriaceae</taxon>
        <taxon>Sphingobacterium</taxon>
    </lineage>
</organism>
<dbReference type="EMBL" id="VTAV01000004">
    <property type="protein sequence ID" value="TYR36470.1"/>
    <property type="molecule type" value="Genomic_DNA"/>
</dbReference>
<reference evidence="1 2" key="1">
    <citation type="submission" date="2019-08" db="EMBL/GenBank/DDBJ databases">
        <title>Phlebobacter frassis gen. nov. sp. nov., a new member of family Sphingobacteriaceae isolated from sand fly rearing media.</title>
        <authorList>
            <person name="Kakumanu M.L."/>
            <person name="Marayati B.F."/>
            <person name="Wada-Katsumata A."/>
            <person name="Wasserberg G."/>
            <person name="Schal C."/>
            <person name="Apperson C.S."/>
            <person name="Ponnusamy L."/>
        </authorList>
    </citation>
    <scope>NUCLEOTIDE SEQUENCE [LARGE SCALE GENOMIC DNA]</scope>
    <source>
        <strain evidence="1 2">SSI9</strain>
    </source>
</reference>
<keyword evidence="2" id="KW-1185">Reference proteome</keyword>
<accession>A0A5D4HCD6</accession>
<dbReference type="AlphaFoldDB" id="A0A5D4HCD6"/>
<evidence type="ECO:0000313" key="2">
    <source>
        <dbReference type="Proteomes" id="UP000322362"/>
    </source>
</evidence>
<evidence type="ECO:0000313" key="1">
    <source>
        <dbReference type="EMBL" id="TYR36470.1"/>
    </source>
</evidence>
<sequence>MMINLPGFLKSDAMRNGIKVGIVYFLIFWIGGSCYAQDVQTSNKTVPAFHFKVNDSVEVDVDLIYKEDGYPVIYTAHLETGVCSDGLCKPISLTVSWDLLGQFIAYHTADLYSLTKFDHIEFTDEDHKQLHRILSDTAAILRDYEVNDMIDTAGYLRSQQIDAVTRPTSLTFSAATVEGALYTVYTLWHFTNGAIRAKIKAHTKSFMSDDAVVKNMLASDNRDYVGFVFKHITEEQHSRLGSDIVKLVGSSDMYIPHWALAQLKDSVLFLPNIQQQLLVYFPAADNALKNALLDRLASVPMNANTMVMLLSSLPNLQEHYVTKALNIIESNKPRIDERIREKLEILSRSQDRAMAKQARNILLKIN</sequence>
<name>A0A5D4HCD6_9SPHI</name>
<dbReference type="Proteomes" id="UP000322362">
    <property type="component" value="Unassembled WGS sequence"/>
</dbReference>
<comment type="caution">
    <text evidence="1">The sequence shown here is derived from an EMBL/GenBank/DDBJ whole genome shotgun (WGS) entry which is preliminary data.</text>
</comment>
<proteinExistence type="predicted"/>
<dbReference type="RefSeq" id="WP_148918727.1">
    <property type="nucleotide sequence ID" value="NZ_VTAV01000004.1"/>
</dbReference>
<gene>
    <name evidence="1" type="ORF">FXV77_08115</name>
</gene>